<comment type="caution">
    <text evidence="2">The sequence shown here is derived from an EMBL/GenBank/DDBJ whole genome shotgun (WGS) entry which is preliminary data.</text>
</comment>
<feature type="transmembrane region" description="Helical" evidence="1">
    <location>
        <begin position="40"/>
        <end position="59"/>
    </location>
</feature>
<sequence>MERRPITVVIVGMLFILAGCMSIAFHVKDFFQPDAKLSEVIWALVVRLTALVCGILLFFRVDWARWLAVIWLLYHVIIGALHSKSEMAMHIVLLIVVAILLFVPVSSAYFRYKGK</sequence>
<dbReference type="PROSITE" id="PS51257">
    <property type="entry name" value="PROKAR_LIPOPROTEIN"/>
    <property type="match status" value="1"/>
</dbReference>
<proteinExistence type="predicted"/>
<feature type="transmembrane region" description="Helical" evidence="1">
    <location>
        <begin position="7"/>
        <end position="28"/>
    </location>
</feature>
<name>A0A9E2SDD9_9BACT</name>
<dbReference type="RefSeq" id="WP_217795244.1">
    <property type="nucleotide sequence ID" value="NZ_JAHSPG010000018.1"/>
</dbReference>
<evidence type="ECO:0000313" key="3">
    <source>
        <dbReference type="Proteomes" id="UP000812270"/>
    </source>
</evidence>
<dbReference type="AlphaFoldDB" id="A0A9E2SDD9"/>
<evidence type="ECO:0000313" key="2">
    <source>
        <dbReference type="EMBL" id="MBV4360656.1"/>
    </source>
</evidence>
<keyword evidence="1" id="KW-0812">Transmembrane</keyword>
<dbReference type="Proteomes" id="UP000812270">
    <property type="component" value="Unassembled WGS sequence"/>
</dbReference>
<keyword evidence="3" id="KW-1185">Reference proteome</keyword>
<accession>A0A9E2SDD9</accession>
<feature type="transmembrane region" description="Helical" evidence="1">
    <location>
        <begin position="88"/>
        <end position="110"/>
    </location>
</feature>
<gene>
    <name evidence="2" type="ORF">KTO63_26055</name>
</gene>
<evidence type="ECO:0000256" key="1">
    <source>
        <dbReference type="SAM" id="Phobius"/>
    </source>
</evidence>
<dbReference type="EMBL" id="JAHSPG010000018">
    <property type="protein sequence ID" value="MBV4360656.1"/>
    <property type="molecule type" value="Genomic_DNA"/>
</dbReference>
<keyword evidence="1" id="KW-0472">Membrane</keyword>
<organism evidence="2 3">
    <name type="scientific">Pinibacter aurantiacus</name>
    <dbReference type="NCBI Taxonomy" id="2851599"/>
    <lineage>
        <taxon>Bacteria</taxon>
        <taxon>Pseudomonadati</taxon>
        <taxon>Bacteroidota</taxon>
        <taxon>Chitinophagia</taxon>
        <taxon>Chitinophagales</taxon>
        <taxon>Chitinophagaceae</taxon>
        <taxon>Pinibacter</taxon>
    </lineage>
</organism>
<protein>
    <submittedName>
        <fullName evidence="2">Uncharacterized protein</fullName>
    </submittedName>
</protein>
<reference evidence="2" key="1">
    <citation type="submission" date="2021-06" db="EMBL/GenBank/DDBJ databases">
        <authorList>
            <person name="Huq M.A."/>
        </authorList>
    </citation>
    <scope>NUCLEOTIDE SEQUENCE</scope>
    <source>
        <strain evidence="2">MAH-26</strain>
    </source>
</reference>
<keyword evidence="1" id="KW-1133">Transmembrane helix</keyword>
<feature type="transmembrane region" description="Helical" evidence="1">
    <location>
        <begin position="66"/>
        <end position="82"/>
    </location>
</feature>